<evidence type="ECO:0000256" key="1">
    <source>
        <dbReference type="ARBA" id="ARBA00007689"/>
    </source>
</evidence>
<dbReference type="NCBIfam" id="NF009506">
    <property type="entry name" value="PRK12864.1"/>
    <property type="match status" value="1"/>
</dbReference>
<feature type="domain" description="YCII-related" evidence="2">
    <location>
        <begin position="1"/>
        <end position="84"/>
    </location>
</feature>
<dbReference type="EMBL" id="PXVC01000031">
    <property type="protein sequence ID" value="PSI01425.1"/>
    <property type="molecule type" value="Genomic_DNA"/>
</dbReference>
<evidence type="ECO:0000259" key="2">
    <source>
        <dbReference type="Pfam" id="PF03795"/>
    </source>
</evidence>
<dbReference type="InterPro" id="IPR011008">
    <property type="entry name" value="Dimeric_a/b-barrel"/>
</dbReference>
<gene>
    <name evidence="3" type="ORF">C7K08_07765</name>
</gene>
<evidence type="ECO:0000313" key="3">
    <source>
        <dbReference type="EMBL" id="PSI01425.1"/>
    </source>
</evidence>
<dbReference type="SUPFAM" id="SSF54909">
    <property type="entry name" value="Dimeric alpha+beta barrel"/>
    <property type="match status" value="1"/>
</dbReference>
<dbReference type="InterPro" id="IPR005545">
    <property type="entry name" value="YCII"/>
</dbReference>
<sequence>MRFVLWGTYCSNALEARTPYREQHLAGLRRQKEEGILITLGPTETTSHVFGIYEAETKLQVEELIKNDIYWLQGIWTAFEIYPWIQAL</sequence>
<dbReference type="InterPro" id="IPR051807">
    <property type="entry name" value="Sec-metab_biosynth-assoc"/>
</dbReference>
<dbReference type="AlphaFoldDB" id="A0A2P7EDV9"/>
<dbReference type="STRING" id="1910958.BTM30_01920"/>
<proteinExistence type="inferred from homology"/>
<dbReference type="Proteomes" id="UP000240206">
    <property type="component" value="Unassembled WGS sequence"/>
</dbReference>
<accession>A0A2P7EDV9</accession>
<comment type="similarity">
    <text evidence="1">Belongs to the YciI family.</text>
</comment>
<dbReference type="Pfam" id="PF03795">
    <property type="entry name" value="YCII"/>
    <property type="match status" value="1"/>
</dbReference>
<evidence type="ECO:0000313" key="4">
    <source>
        <dbReference type="Proteomes" id="UP000240206"/>
    </source>
</evidence>
<name>A0A2P7EDV9_9SYNE</name>
<dbReference type="PANTHER" id="PTHR33606:SF3">
    <property type="entry name" value="PROTEIN YCII"/>
    <property type="match status" value="1"/>
</dbReference>
<reference evidence="4" key="1">
    <citation type="submission" date="2018-03" db="EMBL/GenBank/DDBJ databases">
        <title>Ecological and genomic features of two cosmopolitan and abundant freshwater picocyanobacteria.</title>
        <authorList>
            <person name="Cabello-Yeves P.J."/>
            <person name="Picazo A."/>
            <person name="Camacho A."/>
            <person name="Callieri C."/>
            <person name="Rosselli R."/>
            <person name="Roda-Garcia J."/>
            <person name="Coutinho F.H."/>
            <person name="Rodriguez-Valera F."/>
        </authorList>
    </citation>
    <scope>NUCLEOTIDE SEQUENCE [LARGE SCALE GENOMIC DNA]</scope>
    <source>
        <strain evidence="4">Tous</strain>
    </source>
</reference>
<protein>
    <recommendedName>
        <fullName evidence="2">YCII-related domain-containing protein</fullName>
    </recommendedName>
</protein>
<organism evidence="3 4">
    <name type="scientific">Synechococcus lacustris str. Tous</name>
    <dbReference type="NCBI Taxonomy" id="1910958"/>
    <lineage>
        <taxon>Bacteria</taxon>
        <taxon>Bacillati</taxon>
        <taxon>Cyanobacteriota</taxon>
        <taxon>Cyanophyceae</taxon>
        <taxon>Synechococcales</taxon>
        <taxon>Synechococcaceae</taxon>
        <taxon>Synechococcus</taxon>
    </lineage>
</organism>
<dbReference type="Gene3D" id="3.30.70.1060">
    <property type="entry name" value="Dimeric alpha+beta barrel"/>
    <property type="match status" value="1"/>
</dbReference>
<comment type="caution">
    <text evidence="3">The sequence shown here is derived from an EMBL/GenBank/DDBJ whole genome shotgun (WGS) entry which is preliminary data.</text>
</comment>
<dbReference type="RefSeq" id="WP_106500073.1">
    <property type="nucleotide sequence ID" value="NZ_PXVC01000031.1"/>
</dbReference>
<keyword evidence="4" id="KW-1185">Reference proteome</keyword>
<dbReference type="PANTHER" id="PTHR33606">
    <property type="entry name" value="PROTEIN YCII"/>
    <property type="match status" value="1"/>
</dbReference>